<name>A0A238VXB2_HALVU</name>
<dbReference type="InterPro" id="IPR002549">
    <property type="entry name" value="AI-2E-like"/>
</dbReference>
<keyword evidence="8" id="KW-1185">Reference proteome</keyword>
<keyword evidence="3 6" id="KW-0812">Transmembrane</keyword>
<evidence type="ECO:0000256" key="2">
    <source>
        <dbReference type="ARBA" id="ARBA00009773"/>
    </source>
</evidence>
<dbReference type="PANTHER" id="PTHR21716:SF4">
    <property type="entry name" value="TRANSMEMBRANE PROTEIN 245"/>
    <property type="match status" value="1"/>
</dbReference>
<dbReference type="GO" id="GO:0016020">
    <property type="term" value="C:membrane"/>
    <property type="evidence" value="ECO:0007669"/>
    <property type="project" value="UniProtKB-SubCell"/>
</dbReference>
<dbReference type="OrthoDB" id="137390at2157"/>
<dbReference type="RefSeq" id="WP_089384224.1">
    <property type="nucleotide sequence ID" value="NZ_FZNQ01000004.1"/>
</dbReference>
<reference evidence="7 8" key="1">
    <citation type="submission" date="2017-06" db="EMBL/GenBank/DDBJ databases">
        <authorList>
            <person name="Kim H.J."/>
            <person name="Triplett B.A."/>
        </authorList>
    </citation>
    <scope>NUCLEOTIDE SEQUENCE [LARGE SCALE GENOMIC DNA]</scope>
    <source>
        <strain evidence="7 8">DSM 8800</strain>
    </source>
</reference>
<feature type="transmembrane region" description="Helical" evidence="6">
    <location>
        <begin position="256"/>
        <end position="279"/>
    </location>
</feature>
<comment type="similarity">
    <text evidence="2">Belongs to the autoinducer-2 exporter (AI-2E) (TC 2.A.86) family.</text>
</comment>
<gene>
    <name evidence="7" type="ORF">SAMN06264855_104189</name>
</gene>
<sequence length="342" mass="36715">MNRGQSFLLLLIGAVALLTLFIILPFIEYVIASVILGYVLYPLHARLTDRIDGTDTRISERMASMISAITLILASIIAVILPLVYISLVFVRDLTAIATGETDLDIVAIEERLAEVTGEEVDITTWLTQAGDVLFETLFGGVSGFFSGALRASLGIALVLFLVYYVLQEGPEFVAWLRSIIPLPADVTDDLFTKIDATTWGVVIGHISVALLQAVVAGIGLWLAGIPNVVFWTFVMAVLALLPLIGAFLVWGPAAIYLVVVVDQTTAGVLLALYGIAVVSMVDNYARPIVIDKQAHLNPGIILVGVFGGIYSIGFTGLFVGPIVIGVLAATLETFREDYDAM</sequence>
<organism evidence="7 8">
    <name type="scientific">Halorubrum vacuolatum</name>
    <name type="common">Natronobacterium vacuolatum</name>
    <dbReference type="NCBI Taxonomy" id="63740"/>
    <lineage>
        <taxon>Archaea</taxon>
        <taxon>Methanobacteriati</taxon>
        <taxon>Methanobacteriota</taxon>
        <taxon>Stenosarchaea group</taxon>
        <taxon>Halobacteria</taxon>
        <taxon>Halobacteriales</taxon>
        <taxon>Haloferacaceae</taxon>
        <taxon>Halorubrum</taxon>
    </lineage>
</organism>
<feature type="transmembrane region" description="Helical" evidence="6">
    <location>
        <begin position="65"/>
        <end position="91"/>
    </location>
</feature>
<evidence type="ECO:0000256" key="5">
    <source>
        <dbReference type="ARBA" id="ARBA00023136"/>
    </source>
</evidence>
<keyword evidence="4 6" id="KW-1133">Transmembrane helix</keyword>
<comment type="subcellular location">
    <subcellularLocation>
        <location evidence="1">Membrane</location>
        <topology evidence="1">Multi-pass membrane protein</topology>
    </subcellularLocation>
</comment>
<dbReference type="Proteomes" id="UP000198397">
    <property type="component" value="Unassembled WGS sequence"/>
</dbReference>
<protein>
    <submittedName>
        <fullName evidence="7">Predicted PurR-regulated permease PerM</fullName>
    </submittedName>
</protein>
<evidence type="ECO:0000313" key="8">
    <source>
        <dbReference type="Proteomes" id="UP000198397"/>
    </source>
</evidence>
<feature type="transmembrane region" description="Helical" evidence="6">
    <location>
        <begin position="300"/>
        <end position="332"/>
    </location>
</feature>
<keyword evidence="5 6" id="KW-0472">Membrane</keyword>
<evidence type="ECO:0000256" key="6">
    <source>
        <dbReference type="SAM" id="Phobius"/>
    </source>
</evidence>
<accession>A0A238VXB2</accession>
<feature type="transmembrane region" description="Helical" evidence="6">
    <location>
        <begin position="229"/>
        <end position="250"/>
    </location>
</feature>
<evidence type="ECO:0000256" key="1">
    <source>
        <dbReference type="ARBA" id="ARBA00004141"/>
    </source>
</evidence>
<feature type="transmembrane region" description="Helical" evidence="6">
    <location>
        <begin position="148"/>
        <end position="167"/>
    </location>
</feature>
<feature type="transmembrane region" description="Helical" evidence="6">
    <location>
        <begin position="200"/>
        <end position="222"/>
    </location>
</feature>
<dbReference type="AlphaFoldDB" id="A0A238VXB2"/>
<evidence type="ECO:0000256" key="3">
    <source>
        <dbReference type="ARBA" id="ARBA00022692"/>
    </source>
</evidence>
<feature type="transmembrane region" description="Helical" evidence="6">
    <location>
        <begin position="7"/>
        <end position="40"/>
    </location>
</feature>
<proteinExistence type="inferred from homology"/>
<evidence type="ECO:0000313" key="7">
    <source>
        <dbReference type="EMBL" id="SNR38975.1"/>
    </source>
</evidence>
<dbReference type="Pfam" id="PF01594">
    <property type="entry name" value="AI-2E_transport"/>
    <property type="match status" value="1"/>
</dbReference>
<dbReference type="EMBL" id="FZNQ01000004">
    <property type="protein sequence ID" value="SNR38975.1"/>
    <property type="molecule type" value="Genomic_DNA"/>
</dbReference>
<evidence type="ECO:0000256" key="4">
    <source>
        <dbReference type="ARBA" id="ARBA00022989"/>
    </source>
</evidence>
<dbReference type="PANTHER" id="PTHR21716">
    <property type="entry name" value="TRANSMEMBRANE PROTEIN"/>
    <property type="match status" value="1"/>
</dbReference>